<accession>A0A174BUR3</accession>
<sequence>MNKLDKMYKKALHDMKGREQREWFIKVSSKAVPAYFDIVSYYYNRGMECPDLNTEGGQMAVKNLLESLDFKEEYPKCEATFDILMKWWDKPAVQDNKARYSPEAIADLDRLFGGEQYEYPT</sequence>
<protein>
    <submittedName>
        <fullName evidence="1">Uncharacterized protein</fullName>
    </submittedName>
</protein>
<name>A0A174BUR3_9FIRM</name>
<reference evidence="1 2" key="1">
    <citation type="submission" date="2015-09" db="EMBL/GenBank/DDBJ databases">
        <authorList>
            <consortium name="Pathogen Informatics"/>
        </authorList>
    </citation>
    <scope>NUCLEOTIDE SEQUENCE [LARGE SCALE GENOMIC DNA]</scope>
    <source>
        <strain evidence="1 2">2789STDY5834876</strain>
    </source>
</reference>
<dbReference type="STRING" id="39482.ERS852491_01135"/>
<proteinExistence type="predicted"/>
<evidence type="ECO:0000313" key="2">
    <source>
        <dbReference type="Proteomes" id="UP000095544"/>
    </source>
</evidence>
<evidence type="ECO:0000313" key="1">
    <source>
        <dbReference type="EMBL" id="CUO04812.1"/>
    </source>
</evidence>
<gene>
    <name evidence="1" type="ORF">ERS852491_01135</name>
</gene>
<dbReference type="EMBL" id="CYZU01000008">
    <property type="protein sequence ID" value="CUO04812.1"/>
    <property type="molecule type" value="Genomic_DNA"/>
</dbReference>
<dbReference type="AlphaFoldDB" id="A0A174BUR3"/>
<dbReference type="Proteomes" id="UP000095544">
    <property type="component" value="Unassembled WGS sequence"/>
</dbReference>
<dbReference type="RefSeq" id="WP_055151810.1">
    <property type="nucleotide sequence ID" value="NZ_CYZU01000008.1"/>
</dbReference>
<organism evidence="1 2">
    <name type="scientific">Faecalicatena contorta</name>
    <dbReference type="NCBI Taxonomy" id="39482"/>
    <lineage>
        <taxon>Bacteria</taxon>
        <taxon>Bacillati</taxon>
        <taxon>Bacillota</taxon>
        <taxon>Clostridia</taxon>
        <taxon>Lachnospirales</taxon>
        <taxon>Lachnospiraceae</taxon>
        <taxon>Faecalicatena</taxon>
    </lineage>
</organism>